<reference evidence="11" key="2">
    <citation type="submission" date="2021-04" db="EMBL/GenBank/DDBJ databases">
        <authorList>
            <person name="Gilroy R."/>
        </authorList>
    </citation>
    <scope>NUCLEOTIDE SEQUENCE</scope>
    <source>
        <strain evidence="11">CHK188-11489</strain>
    </source>
</reference>
<dbReference type="InterPro" id="IPR003594">
    <property type="entry name" value="HATPase_dom"/>
</dbReference>
<feature type="domain" description="HAMP" evidence="10">
    <location>
        <begin position="320"/>
        <end position="372"/>
    </location>
</feature>
<feature type="transmembrane region" description="Helical" evidence="8">
    <location>
        <begin position="20"/>
        <end position="41"/>
    </location>
</feature>
<keyword evidence="6 11" id="KW-0418">Kinase</keyword>
<dbReference type="InterPro" id="IPR004358">
    <property type="entry name" value="Sig_transdc_His_kin-like_C"/>
</dbReference>
<comment type="caution">
    <text evidence="11">The sequence shown here is derived from an EMBL/GenBank/DDBJ whole genome shotgun (WGS) entry which is preliminary data.</text>
</comment>
<dbReference type="AlphaFoldDB" id="A0A9D2JPK2"/>
<evidence type="ECO:0000256" key="6">
    <source>
        <dbReference type="ARBA" id="ARBA00022777"/>
    </source>
</evidence>
<keyword evidence="4" id="KW-0597">Phosphoprotein</keyword>
<dbReference type="PANTHER" id="PTHR34220">
    <property type="entry name" value="SENSOR HISTIDINE KINASE YPDA"/>
    <property type="match status" value="1"/>
</dbReference>
<keyword evidence="8" id="KW-0812">Transmembrane</keyword>
<gene>
    <name evidence="11" type="ORF">H9724_00185</name>
</gene>
<sequence>MKQKDTLKHWWNSIRTRMMLMLLCVNIIIIGILSVGAYTVYQAGFLRELSGSRADVLRQIGERSRQFKTSLYTVSNLFESNPTFHTYAEDLNADNEEQFFTLMDSITRQLQASFLQPDLDFYVVYISASSIGYCSRPVPEGYDYMDPRLKVWNQQVVAARGDIVDVGSYQDRALETASFSAARSILDGAGELVGFLMINADERQLYQMYADVIRDGSNIYVVNSSGQVISSSRSDLIGFNYFNMQNLERLFDGQDYMLTRAEGEDVLFTRYYDADSGFTVLEEAPLDEVLQPLRRTRQVVILLALLTLVAGALLARHFSRRIAAPIQKLRDDMHEVEAGDLKQTFAIRSYTELNELSGGMADMLQCIRGLITSIHENEREKRRIELNWLQAQINPHFIYNTLFSIKCMVDMHRNEDAAAMLSLFIQNLRGVLSNRREMVTVAEQMESLKQYLTLQRYRYDNGFDTLIEYDDQAARCLLPKLLVQPLVENALQHGIDPQGRDGMVTVIARRQGDAVCIEVEDNGAGMTPERVRQVMETPDAADRPHLGIRNVNDRIRLHYGPAWGLQIESAPGQGTRITLRIPAREEGADGTKEERLC</sequence>
<dbReference type="Proteomes" id="UP000824105">
    <property type="component" value="Unassembled WGS sequence"/>
</dbReference>
<evidence type="ECO:0000259" key="9">
    <source>
        <dbReference type="PROSITE" id="PS50109"/>
    </source>
</evidence>
<dbReference type="PANTHER" id="PTHR34220:SF7">
    <property type="entry name" value="SENSOR HISTIDINE KINASE YPDA"/>
    <property type="match status" value="1"/>
</dbReference>
<comment type="subcellular location">
    <subcellularLocation>
        <location evidence="2">Membrane</location>
    </subcellularLocation>
</comment>
<dbReference type="Gene3D" id="6.10.340.10">
    <property type="match status" value="1"/>
</dbReference>
<organism evidence="11 12">
    <name type="scientific">Candidatus Gemmiger avistercoris</name>
    <dbReference type="NCBI Taxonomy" id="2838606"/>
    <lineage>
        <taxon>Bacteria</taxon>
        <taxon>Bacillati</taxon>
        <taxon>Bacillota</taxon>
        <taxon>Clostridia</taxon>
        <taxon>Eubacteriales</taxon>
        <taxon>Gemmiger</taxon>
    </lineage>
</organism>
<keyword evidence="8" id="KW-0472">Membrane</keyword>
<evidence type="ECO:0000256" key="7">
    <source>
        <dbReference type="ARBA" id="ARBA00023012"/>
    </source>
</evidence>
<keyword evidence="8" id="KW-1133">Transmembrane helix</keyword>
<dbReference type="InterPro" id="IPR036890">
    <property type="entry name" value="HATPase_C_sf"/>
</dbReference>
<dbReference type="InterPro" id="IPR010559">
    <property type="entry name" value="Sig_transdc_His_kin_internal"/>
</dbReference>
<evidence type="ECO:0000256" key="8">
    <source>
        <dbReference type="SAM" id="Phobius"/>
    </source>
</evidence>
<dbReference type="SUPFAM" id="SSF158472">
    <property type="entry name" value="HAMP domain-like"/>
    <property type="match status" value="1"/>
</dbReference>
<protein>
    <recommendedName>
        <fullName evidence="3">histidine kinase</fullName>
        <ecNumber evidence="3">2.7.13.3</ecNumber>
    </recommendedName>
</protein>
<keyword evidence="7" id="KW-0902">Two-component regulatory system</keyword>
<accession>A0A9D2JPK2</accession>
<dbReference type="PRINTS" id="PR00344">
    <property type="entry name" value="BCTRLSENSOR"/>
</dbReference>
<dbReference type="Pfam" id="PF06580">
    <property type="entry name" value="His_kinase"/>
    <property type="match status" value="1"/>
</dbReference>
<evidence type="ECO:0000256" key="1">
    <source>
        <dbReference type="ARBA" id="ARBA00000085"/>
    </source>
</evidence>
<dbReference type="GO" id="GO:0016020">
    <property type="term" value="C:membrane"/>
    <property type="evidence" value="ECO:0007669"/>
    <property type="project" value="UniProtKB-SubCell"/>
</dbReference>
<evidence type="ECO:0000313" key="12">
    <source>
        <dbReference type="Proteomes" id="UP000824105"/>
    </source>
</evidence>
<dbReference type="SMART" id="SM00304">
    <property type="entry name" value="HAMP"/>
    <property type="match status" value="1"/>
</dbReference>
<reference evidence="11" key="1">
    <citation type="journal article" date="2021" name="PeerJ">
        <title>Extensive microbial diversity within the chicken gut microbiome revealed by metagenomics and culture.</title>
        <authorList>
            <person name="Gilroy R."/>
            <person name="Ravi A."/>
            <person name="Getino M."/>
            <person name="Pursley I."/>
            <person name="Horton D.L."/>
            <person name="Alikhan N.F."/>
            <person name="Baker D."/>
            <person name="Gharbi K."/>
            <person name="Hall N."/>
            <person name="Watson M."/>
            <person name="Adriaenssens E.M."/>
            <person name="Foster-Nyarko E."/>
            <person name="Jarju S."/>
            <person name="Secka A."/>
            <person name="Antonio M."/>
            <person name="Oren A."/>
            <person name="Chaudhuri R.R."/>
            <person name="La Ragione R."/>
            <person name="Hildebrand F."/>
            <person name="Pallen M.J."/>
        </authorList>
    </citation>
    <scope>NUCLEOTIDE SEQUENCE</scope>
    <source>
        <strain evidence="11">CHK188-11489</strain>
    </source>
</reference>
<evidence type="ECO:0000256" key="5">
    <source>
        <dbReference type="ARBA" id="ARBA00022679"/>
    </source>
</evidence>
<dbReference type="PROSITE" id="PS50885">
    <property type="entry name" value="HAMP"/>
    <property type="match status" value="1"/>
</dbReference>
<dbReference type="EC" id="2.7.13.3" evidence="3"/>
<keyword evidence="5" id="KW-0808">Transferase</keyword>
<dbReference type="InterPro" id="IPR050640">
    <property type="entry name" value="Bact_2-comp_sensor_kinase"/>
</dbReference>
<evidence type="ECO:0000259" key="10">
    <source>
        <dbReference type="PROSITE" id="PS50885"/>
    </source>
</evidence>
<name>A0A9D2JPK2_9FIRM</name>
<evidence type="ECO:0000256" key="4">
    <source>
        <dbReference type="ARBA" id="ARBA00022553"/>
    </source>
</evidence>
<dbReference type="EMBL" id="DXBF01000003">
    <property type="protein sequence ID" value="HIZ61179.1"/>
    <property type="molecule type" value="Genomic_DNA"/>
</dbReference>
<evidence type="ECO:0000256" key="2">
    <source>
        <dbReference type="ARBA" id="ARBA00004370"/>
    </source>
</evidence>
<evidence type="ECO:0000313" key="11">
    <source>
        <dbReference type="EMBL" id="HIZ61179.1"/>
    </source>
</evidence>
<proteinExistence type="predicted"/>
<dbReference type="InterPro" id="IPR003660">
    <property type="entry name" value="HAMP_dom"/>
</dbReference>
<evidence type="ECO:0000256" key="3">
    <source>
        <dbReference type="ARBA" id="ARBA00012438"/>
    </source>
</evidence>
<feature type="domain" description="Histidine kinase" evidence="9">
    <location>
        <begin position="482"/>
        <end position="585"/>
    </location>
</feature>
<dbReference type="PROSITE" id="PS50109">
    <property type="entry name" value="HIS_KIN"/>
    <property type="match status" value="1"/>
</dbReference>
<dbReference type="Pfam" id="PF02518">
    <property type="entry name" value="HATPase_c"/>
    <property type="match status" value="1"/>
</dbReference>
<dbReference type="Gene3D" id="3.30.565.10">
    <property type="entry name" value="Histidine kinase-like ATPase, C-terminal domain"/>
    <property type="match status" value="1"/>
</dbReference>
<dbReference type="GO" id="GO:0000155">
    <property type="term" value="F:phosphorelay sensor kinase activity"/>
    <property type="evidence" value="ECO:0007669"/>
    <property type="project" value="InterPro"/>
</dbReference>
<dbReference type="InterPro" id="IPR005467">
    <property type="entry name" value="His_kinase_dom"/>
</dbReference>
<dbReference type="SMART" id="SM00387">
    <property type="entry name" value="HATPase_c"/>
    <property type="match status" value="1"/>
</dbReference>
<comment type="catalytic activity">
    <reaction evidence="1">
        <text>ATP + protein L-histidine = ADP + protein N-phospho-L-histidine.</text>
        <dbReference type="EC" id="2.7.13.3"/>
    </reaction>
</comment>
<dbReference type="SUPFAM" id="SSF55874">
    <property type="entry name" value="ATPase domain of HSP90 chaperone/DNA topoisomerase II/histidine kinase"/>
    <property type="match status" value="1"/>
</dbReference>